<evidence type="ECO:0000313" key="4">
    <source>
        <dbReference type="Proteomes" id="UP000078343"/>
    </source>
</evidence>
<keyword evidence="4" id="KW-1185">Reference proteome</keyword>
<dbReference type="PANTHER" id="PTHR42877:SF8">
    <property type="entry name" value="MONOOXYGENASE"/>
    <property type="match status" value="1"/>
</dbReference>
<evidence type="ECO:0000256" key="1">
    <source>
        <dbReference type="ARBA" id="ARBA00001974"/>
    </source>
</evidence>
<gene>
    <name evidence="3" type="ORF">AYL99_07486</name>
</gene>
<evidence type="ECO:0008006" key="5">
    <source>
        <dbReference type="Google" id="ProtNLM"/>
    </source>
</evidence>
<name>A0A178ZFZ5_9EURO</name>
<comment type="caution">
    <text evidence="3">The sequence shown here is derived from an EMBL/GenBank/DDBJ whole genome shotgun (WGS) entry which is preliminary data.</text>
</comment>
<reference evidence="3 4" key="1">
    <citation type="submission" date="2016-04" db="EMBL/GenBank/DDBJ databases">
        <title>Draft genome of Fonsecaea erecta CBS 125763.</title>
        <authorList>
            <person name="Weiss V.A."/>
            <person name="Vicente V.A."/>
            <person name="Raittz R.T."/>
            <person name="Moreno L.F."/>
            <person name="De Souza E.M."/>
            <person name="Pedrosa F.O."/>
            <person name="Steffens M.B."/>
            <person name="Faoro H."/>
            <person name="Tadra-Sfeir M.Z."/>
            <person name="Najafzadeh M.J."/>
            <person name="Felipe M.S."/>
            <person name="Teixeira M."/>
            <person name="Sun J."/>
            <person name="Xi L."/>
            <person name="Gomes R."/>
            <person name="De Azevedo C.M."/>
            <person name="Salgado C.G."/>
            <person name="Da Silva M.B."/>
            <person name="Nascimento M.F."/>
            <person name="Queiroz-Telles F."/>
            <person name="Attili D.S."/>
            <person name="Gorbushina A."/>
        </authorList>
    </citation>
    <scope>NUCLEOTIDE SEQUENCE [LARGE SCALE GENOMIC DNA]</scope>
    <source>
        <strain evidence="3 4">CBS 125763</strain>
    </source>
</reference>
<comment type="cofactor">
    <cofactor evidence="1">
        <name>FAD</name>
        <dbReference type="ChEBI" id="CHEBI:57692"/>
    </cofactor>
</comment>
<dbReference type="PANTHER" id="PTHR42877">
    <property type="entry name" value="L-ORNITHINE N(5)-MONOOXYGENASE-RELATED"/>
    <property type="match status" value="1"/>
</dbReference>
<comment type="similarity">
    <text evidence="2">Belongs to the FAD-binding monooxygenase family.</text>
</comment>
<protein>
    <recommendedName>
        <fullName evidence="5">Cyclohexanone monooxygenase</fullName>
    </recommendedName>
</protein>
<accession>A0A178ZFZ5</accession>
<dbReference type="InterPro" id="IPR036188">
    <property type="entry name" value="FAD/NAD-bd_sf"/>
</dbReference>
<dbReference type="InterPro" id="IPR051209">
    <property type="entry name" value="FAD-bind_Monooxygenase_sf"/>
</dbReference>
<dbReference type="Proteomes" id="UP000078343">
    <property type="component" value="Unassembled WGS sequence"/>
</dbReference>
<dbReference type="RefSeq" id="XP_018691763.1">
    <property type="nucleotide sequence ID" value="XM_018838995.1"/>
</dbReference>
<sequence length="524" mass="60191">MHLNGEKAPYELLEQPQSAPKHIKIIHVGAGAAGMLAAYKARRMLENYELVCYEKNPVPGGTWWENRYPGCACDIAAHTYTFSFEPNPEWSSFYAYSPEIQDYMMRFYEKYELAPFVKLNTEVVGAGMLNFAEMVRRSTIHVTYSSMEAEWSTDGNVSLALRVEILVRFADWAEHVTVFMRNCTWIAPQIDEDVQKAAEDGETPAPAGKHYYTAREKEHFRSDPDFHLQYRKSLETRMARKFDLFLRGTETNVKARVAMRESMMRRIGPGHEELKEKLIPAWSPGCRRLTPGEGYLEALVRPNVSTIHEEIERVTPTGLVTSSGKEVEVDIIACGTGFYVSYVPHFKIVGTNGVVMQEDWADEPNIYCSISGPGYPNYFVVNGPRGNWGQGCALPSHEVQIEYALQCVKKMQEDRIKAMEVRQGPTTDFNEHVDKWHDKYSVWREDCKSWYKKNTKAGRVYIWGGSMLHHLKALRVPRYEHYEMRYWESNCFAFLGCGKTAQELEPEGKDLAPFLRNADTPWEC</sequence>
<evidence type="ECO:0000256" key="2">
    <source>
        <dbReference type="ARBA" id="ARBA00010139"/>
    </source>
</evidence>
<dbReference type="GeneID" id="30011654"/>
<evidence type="ECO:0000313" key="3">
    <source>
        <dbReference type="EMBL" id="OAP58396.1"/>
    </source>
</evidence>
<dbReference type="Pfam" id="PF13450">
    <property type="entry name" value="NAD_binding_8"/>
    <property type="match status" value="1"/>
</dbReference>
<dbReference type="SUPFAM" id="SSF51905">
    <property type="entry name" value="FAD/NAD(P)-binding domain"/>
    <property type="match status" value="1"/>
</dbReference>
<dbReference type="EMBL" id="LVYI01000006">
    <property type="protein sequence ID" value="OAP58396.1"/>
    <property type="molecule type" value="Genomic_DNA"/>
</dbReference>
<dbReference type="OrthoDB" id="4130824at2759"/>
<dbReference type="AlphaFoldDB" id="A0A178ZFZ5"/>
<proteinExistence type="inferred from homology"/>
<organism evidence="3 4">
    <name type="scientific">Fonsecaea erecta</name>
    <dbReference type="NCBI Taxonomy" id="1367422"/>
    <lineage>
        <taxon>Eukaryota</taxon>
        <taxon>Fungi</taxon>
        <taxon>Dikarya</taxon>
        <taxon>Ascomycota</taxon>
        <taxon>Pezizomycotina</taxon>
        <taxon>Eurotiomycetes</taxon>
        <taxon>Chaetothyriomycetidae</taxon>
        <taxon>Chaetothyriales</taxon>
        <taxon>Herpotrichiellaceae</taxon>
        <taxon>Fonsecaea</taxon>
    </lineage>
</organism>
<dbReference type="Gene3D" id="3.50.50.60">
    <property type="entry name" value="FAD/NAD(P)-binding domain"/>
    <property type="match status" value="2"/>
</dbReference>